<keyword evidence="2" id="KW-1185">Reference proteome</keyword>
<comment type="caution">
    <text evidence="1">The sequence shown here is derived from an EMBL/GenBank/DDBJ whole genome shotgun (WGS) entry which is preliminary data.</text>
</comment>
<name>A0ACB7TE44_HYAAI</name>
<dbReference type="Proteomes" id="UP000821845">
    <property type="component" value="Chromosome 10"/>
</dbReference>
<evidence type="ECO:0000313" key="1">
    <source>
        <dbReference type="EMBL" id="KAH6943657.1"/>
    </source>
</evidence>
<reference evidence="1" key="1">
    <citation type="submission" date="2020-05" db="EMBL/GenBank/DDBJ databases">
        <title>Large-scale comparative analyses of tick genomes elucidate their genetic diversity and vector capacities.</title>
        <authorList>
            <person name="Jia N."/>
            <person name="Wang J."/>
            <person name="Shi W."/>
            <person name="Du L."/>
            <person name="Sun Y."/>
            <person name="Zhan W."/>
            <person name="Jiang J."/>
            <person name="Wang Q."/>
            <person name="Zhang B."/>
            <person name="Ji P."/>
            <person name="Sakyi L.B."/>
            <person name="Cui X."/>
            <person name="Yuan T."/>
            <person name="Jiang B."/>
            <person name="Yang W."/>
            <person name="Lam T.T.-Y."/>
            <person name="Chang Q."/>
            <person name="Ding S."/>
            <person name="Wang X."/>
            <person name="Zhu J."/>
            <person name="Ruan X."/>
            <person name="Zhao L."/>
            <person name="Wei J."/>
            <person name="Que T."/>
            <person name="Du C."/>
            <person name="Cheng J."/>
            <person name="Dai P."/>
            <person name="Han X."/>
            <person name="Huang E."/>
            <person name="Gao Y."/>
            <person name="Liu J."/>
            <person name="Shao H."/>
            <person name="Ye R."/>
            <person name="Li L."/>
            <person name="Wei W."/>
            <person name="Wang X."/>
            <person name="Wang C."/>
            <person name="Yang T."/>
            <person name="Huo Q."/>
            <person name="Li W."/>
            <person name="Guo W."/>
            <person name="Chen H."/>
            <person name="Zhou L."/>
            <person name="Ni X."/>
            <person name="Tian J."/>
            <person name="Zhou Y."/>
            <person name="Sheng Y."/>
            <person name="Liu T."/>
            <person name="Pan Y."/>
            <person name="Xia L."/>
            <person name="Li J."/>
            <person name="Zhao F."/>
            <person name="Cao W."/>
        </authorList>
    </citation>
    <scope>NUCLEOTIDE SEQUENCE</scope>
    <source>
        <strain evidence="1">Hyas-2018</strain>
    </source>
</reference>
<protein>
    <submittedName>
        <fullName evidence="1">Uncharacterized protein</fullName>
    </submittedName>
</protein>
<proteinExistence type="predicted"/>
<sequence>MMAAQDVAWLPVDVARDTCEHGLYPETASRRPWQRIVHTLVPTLSERPSATAACRIAVNEAHYLGLLLVNQRQELLEDEVLEANITSFVMDFAFPRYDLYLSKVFTQIYPRTPFDGLWLDRNEPTLATTSPPGGCPMDGWDVIPYTPRTLLSQGPLDARTLCMSQHLVLGPHLVAHNAVPYTQAQAAYTVLAKTSGVRPFVVSRSSYSGIGKYAGHVIHGLRPTWEDLRQSIPMLLTASLLGMPLSGAEVCGGEEFKMAYSEDEELCVTWFSLAVFYPLLQLSKAELFLLHPSPFSNAFLTETSEMLDIRLSLRPYLYYLFHRSHVAGELVMKPLFVEFPDDAEARNISDQFLWGSALMIIPFLQPNERIRRAHIPEGVWYDFEMDAGLPYPPLVSGTGGGSHTLRRRGTHHVLLLYRGGHVLPVSATPPALIRDGQSPEYSLRVALDEEYRAKGSVYCDDGVSAAAYYQAPRPFKRDTPITLAFSTWTSRASLLESLHGRADVVTQAEQGAIASAASHPTSRSILTVSRSAISQYVQGSIAPLAVCLLRAPSWRFNSHPIRITIVSACPETEAANTYLTRFRELLAYYCPSRRRYPNPALGSGEDGRTTTTPPPDERLPEPGGRQAISAGNKRPTCSTSQVLTHSYHLVDSCPVNPLPFSSHLPISTREAWEGYLLGSTKFDRFAFNPRHFRAGSYETGSYGLAEIVFHKDTLLVIPRHSEFPCGLVREVRIMGPPSQPPVLVTLDGLPVPHTVQHNQTVISNLGLPLNKTSMFVFQWKRRAHDSHARTDNGSAAGSSVIGSTIANDSAQAVVSTDYARSSKHRCRLSLSMNTSGSDECAQTK</sequence>
<evidence type="ECO:0000313" key="2">
    <source>
        <dbReference type="Proteomes" id="UP000821845"/>
    </source>
</evidence>
<organism evidence="1 2">
    <name type="scientific">Hyalomma asiaticum</name>
    <name type="common">Tick</name>
    <dbReference type="NCBI Taxonomy" id="266040"/>
    <lineage>
        <taxon>Eukaryota</taxon>
        <taxon>Metazoa</taxon>
        <taxon>Ecdysozoa</taxon>
        <taxon>Arthropoda</taxon>
        <taxon>Chelicerata</taxon>
        <taxon>Arachnida</taxon>
        <taxon>Acari</taxon>
        <taxon>Parasitiformes</taxon>
        <taxon>Ixodida</taxon>
        <taxon>Ixodoidea</taxon>
        <taxon>Ixodidae</taxon>
        <taxon>Hyalomminae</taxon>
        <taxon>Hyalomma</taxon>
    </lineage>
</organism>
<accession>A0ACB7TE44</accession>
<dbReference type="EMBL" id="CM023490">
    <property type="protein sequence ID" value="KAH6943657.1"/>
    <property type="molecule type" value="Genomic_DNA"/>
</dbReference>
<gene>
    <name evidence="1" type="ORF">HPB50_025049</name>
</gene>